<dbReference type="Proteomes" id="UP001610432">
    <property type="component" value="Unassembled WGS sequence"/>
</dbReference>
<reference evidence="3 4" key="1">
    <citation type="submission" date="2024-07" db="EMBL/GenBank/DDBJ databases">
        <title>Section-level genome sequencing and comparative genomics of Aspergillus sections Usti and Cavernicolus.</title>
        <authorList>
            <consortium name="Lawrence Berkeley National Laboratory"/>
            <person name="Nybo J.L."/>
            <person name="Vesth T.C."/>
            <person name="Theobald S."/>
            <person name="Frisvad J.C."/>
            <person name="Larsen T.O."/>
            <person name="Kjaerboelling I."/>
            <person name="Rothschild-Mancinelli K."/>
            <person name="Lyhne E.K."/>
            <person name="Kogle M.E."/>
            <person name="Barry K."/>
            <person name="Clum A."/>
            <person name="Na H."/>
            <person name="Ledsgaard L."/>
            <person name="Lin J."/>
            <person name="Lipzen A."/>
            <person name="Kuo A."/>
            <person name="Riley R."/>
            <person name="Mondo S."/>
            <person name="Labutti K."/>
            <person name="Haridas S."/>
            <person name="Pangalinan J."/>
            <person name="Salamov A.A."/>
            <person name="Simmons B.A."/>
            <person name="Magnuson J.K."/>
            <person name="Chen J."/>
            <person name="Drula E."/>
            <person name="Henrissat B."/>
            <person name="Wiebenga A."/>
            <person name="Lubbers R.J."/>
            <person name="Gomes A.C."/>
            <person name="Macurrencykelacurrency M.R."/>
            <person name="Stajich J."/>
            <person name="Grigoriev I.V."/>
            <person name="Mortensen U.H."/>
            <person name="De Vries R.P."/>
            <person name="Baker S.E."/>
            <person name="Andersen M.R."/>
        </authorList>
    </citation>
    <scope>NUCLEOTIDE SEQUENCE [LARGE SCALE GENOMIC DNA]</scope>
    <source>
        <strain evidence="3 4">CBS 449.75</strain>
    </source>
</reference>
<gene>
    <name evidence="3" type="ORF">BJX67DRAFT_372202</name>
</gene>
<feature type="compositionally biased region" description="Polar residues" evidence="1">
    <location>
        <begin position="1"/>
        <end position="12"/>
    </location>
</feature>
<dbReference type="PROSITE" id="PS50090">
    <property type="entry name" value="MYB_LIKE"/>
    <property type="match status" value="1"/>
</dbReference>
<accession>A0ABR4LR94</accession>
<dbReference type="InterPro" id="IPR001005">
    <property type="entry name" value="SANT/Myb"/>
</dbReference>
<dbReference type="SUPFAM" id="SSF46689">
    <property type="entry name" value="Homeodomain-like"/>
    <property type="match status" value="1"/>
</dbReference>
<evidence type="ECO:0000256" key="1">
    <source>
        <dbReference type="SAM" id="MobiDB-lite"/>
    </source>
</evidence>
<feature type="region of interest" description="Disordered" evidence="1">
    <location>
        <begin position="677"/>
        <end position="740"/>
    </location>
</feature>
<feature type="compositionally biased region" description="Basic and acidic residues" evidence="1">
    <location>
        <begin position="473"/>
        <end position="492"/>
    </location>
</feature>
<feature type="region of interest" description="Disordered" evidence="1">
    <location>
        <begin position="1"/>
        <end position="98"/>
    </location>
</feature>
<feature type="compositionally biased region" description="Basic and acidic residues" evidence="1">
    <location>
        <begin position="693"/>
        <end position="705"/>
    </location>
</feature>
<evidence type="ECO:0000313" key="4">
    <source>
        <dbReference type="Proteomes" id="UP001610432"/>
    </source>
</evidence>
<evidence type="ECO:0000313" key="3">
    <source>
        <dbReference type="EMBL" id="KAL2867050.1"/>
    </source>
</evidence>
<dbReference type="RefSeq" id="XP_070886029.1">
    <property type="nucleotide sequence ID" value="XM_071031213.1"/>
</dbReference>
<feature type="compositionally biased region" description="Polar residues" evidence="1">
    <location>
        <begin position="459"/>
        <end position="472"/>
    </location>
</feature>
<dbReference type="InterPro" id="IPR009057">
    <property type="entry name" value="Homeodomain-like_sf"/>
</dbReference>
<dbReference type="EMBL" id="JBFXLQ010000021">
    <property type="protein sequence ID" value="KAL2867050.1"/>
    <property type="molecule type" value="Genomic_DNA"/>
</dbReference>
<keyword evidence="4" id="KW-1185">Reference proteome</keyword>
<organism evidence="3 4">
    <name type="scientific">Aspergillus lucknowensis</name>
    <dbReference type="NCBI Taxonomy" id="176173"/>
    <lineage>
        <taxon>Eukaryota</taxon>
        <taxon>Fungi</taxon>
        <taxon>Dikarya</taxon>
        <taxon>Ascomycota</taxon>
        <taxon>Pezizomycotina</taxon>
        <taxon>Eurotiomycetes</taxon>
        <taxon>Eurotiomycetidae</taxon>
        <taxon>Eurotiales</taxon>
        <taxon>Aspergillaceae</taxon>
        <taxon>Aspergillus</taxon>
        <taxon>Aspergillus subgen. Nidulantes</taxon>
    </lineage>
</organism>
<name>A0ABR4LR94_9EURO</name>
<evidence type="ECO:0000259" key="2">
    <source>
        <dbReference type="PROSITE" id="PS50090"/>
    </source>
</evidence>
<proteinExistence type="predicted"/>
<sequence>MLGHSRSASRQDVVSKPSADGRRVTRSQSREVEDSRGGSHETNPSALTAVAEESSVRTPQKSVSHYTSSRYGSSVIPESPEDAANISGTTILPSEPETDLDPEMMLEALPDLERAGKSLLDFLAPRTANPVTVVNKAKQLSDPSNTQSRRLRYLMSNLASEFKYFGNKTYLDPEGINRAFTTALAGRRGSFQDWGPEPIVHIANCARFAHEILLAGTSTNSRRQAIRNIENVFPLPFMASLVVEGQHKNPGESSLEKETFDLALEIRTQSLILLLEDRQFDPEFSPKNALRRCFFTGSSRKSPLRGFNLPTLGGANGTLPGEYKDAVQDRYNEILLSEVEDGVIDVEELKGAYRWQRFVLRAAQWIRKRTEEIRIDLENRMTAQEVHDAFFTSKHPSFASTLGGTEAEASGEMEEIEHGTTQNESAKQEGSVLLGQQQRQKQPESRPGRSDTERRRSSKPSYLNSASVQRIIQRQERLRSESEASRNRRQSEIVRPVSQTIEEHRTNRRQTTTALPSSRATQQDARQEIPASPEASPTLLPEETDITIADDFHLNIGDKETQLERSHSPPTIPRSTAPARLEVTSNPRRLSENIWAAVKGGMLTQPAPQPARAPGRSARFIDRQQHAERVSPISQHSSQSAVRRVEARVRKRPRAVSETESTDEDLFVYDDRTLDIDRRRAEKPQQPGSKRRRVEEESGREHTNPDARAIANADDDGDDDLYEGSRQAHSTRRSTLVSYQPTRKRSTSRVYWTEAEDNRLLRLMREHGTRWASIVRQNEAQPVREDEVRIEGRDQVQFKDRARNIKIKYYREGLPVPRYFENVTMKKRDYEKLEKMGIAVSRP</sequence>
<dbReference type="SMART" id="SM00717">
    <property type="entry name" value="SANT"/>
    <property type="match status" value="1"/>
</dbReference>
<feature type="region of interest" description="Disordered" evidence="1">
    <location>
        <begin position="395"/>
        <end position="578"/>
    </location>
</feature>
<dbReference type="Gene3D" id="1.10.10.60">
    <property type="entry name" value="Homeodomain-like"/>
    <property type="match status" value="1"/>
</dbReference>
<feature type="domain" description="Myb-like" evidence="2">
    <location>
        <begin position="744"/>
        <end position="806"/>
    </location>
</feature>
<comment type="caution">
    <text evidence="3">The sequence shown here is derived from an EMBL/GenBank/DDBJ whole genome shotgun (WGS) entry which is preliminary data.</text>
</comment>
<feature type="compositionally biased region" description="Polar residues" evidence="1">
    <location>
        <begin position="509"/>
        <end position="524"/>
    </location>
</feature>
<feature type="compositionally biased region" description="Polar residues" evidence="1">
    <location>
        <begin position="56"/>
        <end position="72"/>
    </location>
</feature>
<feature type="region of interest" description="Disordered" evidence="1">
    <location>
        <begin position="624"/>
        <end position="663"/>
    </location>
</feature>
<protein>
    <recommendedName>
        <fullName evidence="2">Myb-like domain-containing protein</fullName>
    </recommendedName>
</protein>
<feature type="compositionally biased region" description="Acidic residues" evidence="1">
    <location>
        <begin position="713"/>
        <end position="722"/>
    </location>
</feature>
<dbReference type="GeneID" id="98146285"/>
<feature type="compositionally biased region" description="Basic and acidic residues" evidence="1">
    <location>
        <begin position="19"/>
        <end position="39"/>
    </location>
</feature>
<feature type="compositionally biased region" description="Basic and acidic residues" evidence="1">
    <location>
        <begin position="441"/>
        <end position="455"/>
    </location>
</feature>
<feature type="compositionally biased region" description="Basic and acidic residues" evidence="1">
    <location>
        <begin position="550"/>
        <end position="567"/>
    </location>
</feature>